<name>A0A8H5BNV7_9AGAR</name>
<accession>A0A8H5BNV7</accession>
<feature type="region of interest" description="Disordered" evidence="1">
    <location>
        <begin position="117"/>
        <end position="157"/>
    </location>
</feature>
<sequence>MLVFPLYGVAHHSTVSHPPFGSFPNFFDTPSSPPSIKPVLQLGGTLYTSMGFSHTATYSNQPYHPGWQYMNGTTATQHPAQLFSPLTMQVVAPSNPLLGNITSGVINAPLTIHLMTSGNSTTSKKQRRTSQGAANAPKRRNRTGSDKNQLPTPTTFISTAPQVSVPGAGPQVQPVLISPPAASQSHGSVAAKPLNAPTHYGSKSENQIRMTQRNWETNAYNTARELVFNVLSEHERSTQGPCPAPRLPPHASHKLSLRQTLKKSSSLSAIPTTSDNDGIKISPQQSAEELAHLADEAGKQHIEAEIKAYEDAGLIDEDEPLDLLRFWQDHMTTFLLLYQIALDVLPAQASVVPCERVFLLSKETAHQFISRQDGEVSNPQVWILKRTVELHRGPFSMYARGKIAQLEKLIMDSWGNRPETSQI</sequence>
<feature type="domain" description="HAT C-terminal dimerisation" evidence="2">
    <location>
        <begin position="310"/>
        <end position="375"/>
    </location>
</feature>
<dbReference type="OrthoDB" id="3262464at2759"/>
<dbReference type="Pfam" id="PF05699">
    <property type="entry name" value="Dimer_Tnp_hAT"/>
    <property type="match status" value="1"/>
</dbReference>
<dbReference type="EMBL" id="JAACJJ010000014">
    <property type="protein sequence ID" value="KAF5326855.1"/>
    <property type="molecule type" value="Genomic_DNA"/>
</dbReference>
<dbReference type="InterPro" id="IPR008906">
    <property type="entry name" value="HATC_C_dom"/>
</dbReference>
<evidence type="ECO:0000313" key="4">
    <source>
        <dbReference type="Proteomes" id="UP000567179"/>
    </source>
</evidence>
<keyword evidence="4" id="KW-1185">Reference proteome</keyword>
<evidence type="ECO:0000313" key="3">
    <source>
        <dbReference type="EMBL" id="KAF5326855.1"/>
    </source>
</evidence>
<dbReference type="SUPFAM" id="SSF53098">
    <property type="entry name" value="Ribonuclease H-like"/>
    <property type="match status" value="1"/>
</dbReference>
<proteinExistence type="predicted"/>
<evidence type="ECO:0000256" key="1">
    <source>
        <dbReference type="SAM" id="MobiDB-lite"/>
    </source>
</evidence>
<gene>
    <name evidence="3" type="ORF">D9619_005141</name>
</gene>
<protein>
    <recommendedName>
        <fullName evidence="2">HAT C-terminal dimerisation domain-containing protein</fullName>
    </recommendedName>
</protein>
<organism evidence="3 4">
    <name type="scientific">Psilocybe cf. subviscida</name>
    <dbReference type="NCBI Taxonomy" id="2480587"/>
    <lineage>
        <taxon>Eukaryota</taxon>
        <taxon>Fungi</taxon>
        <taxon>Dikarya</taxon>
        <taxon>Basidiomycota</taxon>
        <taxon>Agaricomycotina</taxon>
        <taxon>Agaricomycetes</taxon>
        <taxon>Agaricomycetidae</taxon>
        <taxon>Agaricales</taxon>
        <taxon>Agaricineae</taxon>
        <taxon>Strophariaceae</taxon>
        <taxon>Psilocybe</taxon>
    </lineage>
</organism>
<dbReference type="Proteomes" id="UP000567179">
    <property type="component" value="Unassembled WGS sequence"/>
</dbReference>
<comment type="caution">
    <text evidence="3">The sequence shown here is derived from an EMBL/GenBank/DDBJ whole genome shotgun (WGS) entry which is preliminary data.</text>
</comment>
<feature type="compositionally biased region" description="Polar residues" evidence="1">
    <location>
        <begin position="146"/>
        <end position="157"/>
    </location>
</feature>
<dbReference type="AlphaFoldDB" id="A0A8H5BNV7"/>
<feature type="compositionally biased region" description="Polar residues" evidence="1">
    <location>
        <begin position="117"/>
        <end position="133"/>
    </location>
</feature>
<reference evidence="3 4" key="1">
    <citation type="journal article" date="2020" name="ISME J.">
        <title>Uncovering the hidden diversity of litter-decomposition mechanisms in mushroom-forming fungi.</title>
        <authorList>
            <person name="Floudas D."/>
            <person name="Bentzer J."/>
            <person name="Ahren D."/>
            <person name="Johansson T."/>
            <person name="Persson P."/>
            <person name="Tunlid A."/>
        </authorList>
    </citation>
    <scope>NUCLEOTIDE SEQUENCE [LARGE SCALE GENOMIC DNA]</scope>
    <source>
        <strain evidence="3 4">CBS 101986</strain>
    </source>
</reference>
<dbReference type="GO" id="GO:0046983">
    <property type="term" value="F:protein dimerization activity"/>
    <property type="evidence" value="ECO:0007669"/>
    <property type="project" value="InterPro"/>
</dbReference>
<dbReference type="InterPro" id="IPR012337">
    <property type="entry name" value="RNaseH-like_sf"/>
</dbReference>
<evidence type="ECO:0000259" key="2">
    <source>
        <dbReference type="Pfam" id="PF05699"/>
    </source>
</evidence>